<sequence>MNKAGAGIQAIAHVATAMNPPNRHNRHQEMKMRDKGGIGALDNDSVVTFCPGSFGQITEMRFGRDLEQQWH</sequence>
<accession>A0A4Q0S2D9</accession>
<dbReference type="EMBL" id="LBJQ01000083">
    <property type="protein sequence ID" value="RXH26191.1"/>
    <property type="molecule type" value="Genomic_DNA"/>
</dbReference>
<gene>
    <name evidence="1" type="ORF">XH99_22000</name>
</gene>
<comment type="caution">
    <text evidence="1">The sequence shown here is derived from an EMBL/GenBank/DDBJ whole genome shotgun (WGS) entry which is preliminary data.</text>
</comment>
<evidence type="ECO:0000313" key="1">
    <source>
        <dbReference type="EMBL" id="RXH26191.1"/>
    </source>
</evidence>
<dbReference type="AlphaFoldDB" id="A0A4Q0S2D9"/>
<evidence type="ECO:0000313" key="2">
    <source>
        <dbReference type="Proteomes" id="UP000289546"/>
    </source>
</evidence>
<name>A0A4Q0S2D9_9BRAD</name>
<dbReference type="Proteomes" id="UP000289546">
    <property type="component" value="Unassembled WGS sequence"/>
</dbReference>
<protein>
    <submittedName>
        <fullName evidence="1">Uncharacterized protein</fullName>
    </submittedName>
</protein>
<keyword evidence="2" id="KW-1185">Reference proteome</keyword>
<reference evidence="1 2" key="1">
    <citation type="submission" date="2015-04" db="EMBL/GenBank/DDBJ databases">
        <title>Comparative genomics of rhizobia nodulating Arachis hypogaea in China.</title>
        <authorList>
            <person name="Li Y."/>
        </authorList>
    </citation>
    <scope>NUCLEOTIDE SEQUENCE [LARGE SCALE GENOMIC DNA]</scope>
    <source>
        <strain evidence="1 2">CCBAU 51757</strain>
    </source>
</reference>
<proteinExistence type="predicted"/>
<organism evidence="1 2">
    <name type="scientific">Bradyrhizobium nanningense</name>
    <dbReference type="NCBI Taxonomy" id="1325118"/>
    <lineage>
        <taxon>Bacteria</taxon>
        <taxon>Pseudomonadati</taxon>
        <taxon>Pseudomonadota</taxon>
        <taxon>Alphaproteobacteria</taxon>
        <taxon>Hyphomicrobiales</taxon>
        <taxon>Nitrobacteraceae</taxon>
        <taxon>Bradyrhizobium</taxon>
    </lineage>
</organism>